<dbReference type="AlphaFoldDB" id="A0A1U9KU58"/>
<keyword evidence="2" id="KW-1185">Reference proteome</keyword>
<dbReference type="Pfam" id="PF00494">
    <property type="entry name" value="SQS_PSY"/>
    <property type="match status" value="1"/>
</dbReference>
<dbReference type="PANTHER" id="PTHR31480">
    <property type="entry name" value="BIFUNCTIONAL LYCOPENE CYCLASE/PHYTOENE SYNTHASE"/>
    <property type="match status" value="1"/>
</dbReference>
<protein>
    <submittedName>
        <fullName evidence="1">Squalene synthase HpnC</fullName>
    </submittedName>
</protein>
<dbReference type="Proteomes" id="UP000188604">
    <property type="component" value="Chromosome"/>
</dbReference>
<dbReference type="GO" id="GO:0004311">
    <property type="term" value="F:geranylgeranyl diphosphate synthase activity"/>
    <property type="evidence" value="ECO:0007669"/>
    <property type="project" value="InterPro"/>
</dbReference>
<evidence type="ECO:0000313" key="2">
    <source>
        <dbReference type="Proteomes" id="UP000188604"/>
    </source>
</evidence>
<dbReference type="Gene3D" id="1.10.600.10">
    <property type="entry name" value="Farnesyl Diphosphate Synthase"/>
    <property type="match status" value="1"/>
</dbReference>
<dbReference type="InterPro" id="IPR017827">
    <property type="entry name" value="HSQ_synthase_HpnC"/>
</dbReference>
<dbReference type="SUPFAM" id="SSF48576">
    <property type="entry name" value="Terpenoid synthases"/>
    <property type="match status" value="1"/>
</dbReference>
<dbReference type="InterPro" id="IPR008949">
    <property type="entry name" value="Isoprenoid_synthase_dom_sf"/>
</dbReference>
<dbReference type="EMBL" id="CP014691">
    <property type="protein sequence ID" value="AQS89378.1"/>
    <property type="molecule type" value="Genomic_DNA"/>
</dbReference>
<sequence>MPVASVWGQADVTSDKGAGDENFPVGTVLIGRRYRAPIHAYYNFARVIDDMVDNTRLTPDAKIVRLRAMGEVIRGEREAPMRADAQTAVTLRQVLLQTGVPLETATDLIKAFCQDAVKSRYDSWEELLDYCRYSANPVGHFLLKLHGEDDDTLPPSDALCSALQVLNHLQDASKDLRTLDRCYLPRPWLAEEGVTIDDLRLARSKPGLRRVFDRLLDRTDELNAEARRLPNLIRNRRMRIYAAVIVELSHRLAARLRREDPVAGRVRLRADDGIRALAWSARFVI</sequence>
<dbReference type="SFLD" id="SFLDS00005">
    <property type="entry name" value="Isoprenoid_Synthase_Type_I"/>
    <property type="match status" value="1"/>
</dbReference>
<dbReference type="NCBIfam" id="TIGR03464">
    <property type="entry name" value="HpnC"/>
    <property type="match status" value="1"/>
</dbReference>
<dbReference type="InterPro" id="IPR002060">
    <property type="entry name" value="Squ/phyt_synthse"/>
</dbReference>
<dbReference type="SFLD" id="SFLDG01212">
    <property type="entry name" value="Phytoene_synthase_like"/>
    <property type="match status" value="1"/>
</dbReference>
<dbReference type="STRING" id="320497.A0U93_07560"/>
<proteinExistence type="predicted"/>
<dbReference type="KEGG" id="nch:A0U93_07560"/>
<dbReference type="OrthoDB" id="9807580at2"/>
<dbReference type="InterPro" id="IPR044843">
    <property type="entry name" value="Trans_IPPS_bact-type"/>
</dbReference>
<gene>
    <name evidence="1" type="ORF">A0U93_07560</name>
</gene>
<organism evidence="1 2">
    <name type="scientific">Neoasaia chiangmaiensis</name>
    <dbReference type="NCBI Taxonomy" id="320497"/>
    <lineage>
        <taxon>Bacteria</taxon>
        <taxon>Pseudomonadati</taxon>
        <taxon>Pseudomonadota</taxon>
        <taxon>Alphaproteobacteria</taxon>
        <taxon>Acetobacterales</taxon>
        <taxon>Acetobacteraceae</taxon>
        <taxon>Neoasaia</taxon>
    </lineage>
</organism>
<dbReference type="SFLD" id="SFLDG01018">
    <property type="entry name" value="Squalene/Phytoene_Synthase_Lik"/>
    <property type="match status" value="1"/>
</dbReference>
<reference evidence="1 2" key="1">
    <citation type="submission" date="2016-03" db="EMBL/GenBank/DDBJ databases">
        <title>Acetic acid bacteria sequencing.</title>
        <authorList>
            <person name="Brandt J."/>
            <person name="Jakob F."/>
            <person name="Vogel R.F."/>
        </authorList>
    </citation>
    <scope>NUCLEOTIDE SEQUENCE [LARGE SCALE GENOMIC DNA]</scope>
    <source>
        <strain evidence="1 2">NBRC 101099</strain>
    </source>
</reference>
<name>A0A1U9KU58_9PROT</name>
<accession>A0A1U9KU58</accession>
<evidence type="ECO:0000313" key="1">
    <source>
        <dbReference type="EMBL" id="AQS89378.1"/>
    </source>
</evidence>